<dbReference type="Gene3D" id="1.10.287.130">
    <property type="match status" value="1"/>
</dbReference>
<dbReference type="AlphaFoldDB" id="A0A923MD93"/>
<dbReference type="Pfam" id="PF00072">
    <property type="entry name" value="Response_reg"/>
    <property type="match status" value="1"/>
</dbReference>
<dbReference type="SUPFAM" id="SSF55874">
    <property type="entry name" value="ATPase domain of HSP90 chaperone/DNA topoisomerase II/histidine kinase"/>
    <property type="match status" value="1"/>
</dbReference>
<dbReference type="EC" id="2.7.13.3" evidence="3"/>
<dbReference type="InterPro" id="IPR029016">
    <property type="entry name" value="GAF-like_dom_sf"/>
</dbReference>
<dbReference type="GO" id="GO:0005886">
    <property type="term" value="C:plasma membrane"/>
    <property type="evidence" value="ECO:0007669"/>
    <property type="project" value="UniProtKB-SubCell"/>
</dbReference>
<dbReference type="PROSITE" id="PS50110">
    <property type="entry name" value="RESPONSE_REGULATORY"/>
    <property type="match status" value="1"/>
</dbReference>
<organism evidence="10 11">
    <name type="scientific">Ramlibacter albus</name>
    <dbReference type="NCBI Taxonomy" id="2079448"/>
    <lineage>
        <taxon>Bacteria</taxon>
        <taxon>Pseudomonadati</taxon>
        <taxon>Pseudomonadota</taxon>
        <taxon>Betaproteobacteria</taxon>
        <taxon>Burkholderiales</taxon>
        <taxon>Comamonadaceae</taxon>
        <taxon>Ramlibacter</taxon>
    </lineage>
</organism>
<dbReference type="SMART" id="SM00065">
    <property type="entry name" value="GAF"/>
    <property type="match status" value="2"/>
</dbReference>
<evidence type="ECO:0000259" key="9">
    <source>
        <dbReference type="PROSITE" id="PS50110"/>
    </source>
</evidence>
<name>A0A923MD93_9BURK</name>
<gene>
    <name evidence="10" type="ORF">H8R02_22170</name>
</gene>
<dbReference type="InterPro" id="IPR036890">
    <property type="entry name" value="HATPase_C_sf"/>
</dbReference>
<dbReference type="Pfam" id="PF00512">
    <property type="entry name" value="HisKA"/>
    <property type="match status" value="1"/>
</dbReference>
<dbReference type="InterPro" id="IPR003018">
    <property type="entry name" value="GAF"/>
</dbReference>
<evidence type="ECO:0000256" key="6">
    <source>
        <dbReference type="ARBA" id="ARBA00022777"/>
    </source>
</evidence>
<dbReference type="SUPFAM" id="SSF55781">
    <property type="entry name" value="GAF domain-like"/>
    <property type="match status" value="2"/>
</dbReference>
<keyword evidence="6" id="KW-0418">Kinase</keyword>
<feature type="domain" description="Response regulatory" evidence="9">
    <location>
        <begin position="614"/>
        <end position="730"/>
    </location>
</feature>
<dbReference type="Gene3D" id="3.30.565.10">
    <property type="entry name" value="Histidine kinase-like ATPase, C-terminal domain"/>
    <property type="match status" value="1"/>
</dbReference>
<dbReference type="FunFam" id="3.30.565.10:FF:000006">
    <property type="entry name" value="Sensor histidine kinase WalK"/>
    <property type="match status" value="1"/>
</dbReference>
<dbReference type="RefSeq" id="WP_187083675.1">
    <property type="nucleotide sequence ID" value="NZ_JACORU010000009.1"/>
</dbReference>
<dbReference type="Pfam" id="PF13185">
    <property type="entry name" value="GAF_2"/>
    <property type="match status" value="2"/>
</dbReference>
<dbReference type="InterPro" id="IPR001789">
    <property type="entry name" value="Sig_transdc_resp-reg_receiver"/>
</dbReference>
<comment type="catalytic activity">
    <reaction evidence="1">
        <text>ATP + protein L-histidine = ADP + protein N-phospho-L-histidine.</text>
        <dbReference type="EC" id="2.7.13.3"/>
    </reaction>
</comment>
<comment type="subcellular location">
    <subcellularLocation>
        <location evidence="2">Cell inner membrane</location>
        <topology evidence="2">Multi-pass membrane protein</topology>
    </subcellularLocation>
</comment>
<evidence type="ECO:0000256" key="4">
    <source>
        <dbReference type="ARBA" id="ARBA00022553"/>
    </source>
</evidence>
<dbReference type="InterPro" id="IPR003594">
    <property type="entry name" value="HATPase_dom"/>
</dbReference>
<dbReference type="CDD" id="cd17580">
    <property type="entry name" value="REC_2_DhkD-like"/>
    <property type="match status" value="1"/>
</dbReference>
<dbReference type="InterPro" id="IPR005467">
    <property type="entry name" value="His_kinase_dom"/>
</dbReference>
<dbReference type="Proteomes" id="UP000596827">
    <property type="component" value="Unassembled WGS sequence"/>
</dbReference>
<accession>A0A923MD93</accession>
<keyword evidence="5" id="KW-0808">Transferase</keyword>
<dbReference type="PRINTS" id="PR00344">
    <property type="entry name" value="BCTRLSENSOR"/>
</dbReference>
<proteinExistence type="predicted"/>
<dbReference type="SMART" id="SM00388">
    <property type="entry name" value="HisKA"/>
    <property type="match status" value="1"/>
</dbReference>
<dbReference type="InterPro" id="IPR036097">
    <property type="entry name" value="HisK_dim/P_sf"/>
</dbReference>
<dbReference type="Pfam" id="PF02518">
    <property type="entry name" value="HATPase_c"/>
    <property type="match status" value="1"/>
</dbReference>
<dbReference type="PANTHER" id="PTHR43547:SF2">
    <property type="entry name" value="HYBRID SIGNAL TRANSDUCTION HISTIDINE KINASE C"/>
    <property type="match status" value="1"/>
</dbReference>
<evidence type="ECO:0000259" key="8">
    <source>
        <dbReference type="PROSITE" id="PS50109"/>
    </source>
</evidence>
<sequence length="734" mass="79041">MSAPQHPGILELLASASSALAGSLDPEDTLHAIARVIVPAIADWCRIDLVDEAGVPQRRLAYHSDPDKSREALALARQVRALPETVGSMAWCAKHARSHHGSFDDAPAAADPALRGYTQHFGMREHYIVPLVAHGRTLGAMGVVQAESGRSLAAEDCALIDELARRAALALDNASAYAAAESARKRLELLANASSALARSLDVEDTLRTIATTLVPAVADWCRIDLLDDAGVQHRRISYHSDPQRAERALALARELQVSPDARGSMAWCIREREPSYGRFDEPPVSEDPALRRFNEAFGMRAFYVVPLVARGRTLGALRVTQAESGRDLGEQDCALILELGQRAALALDNAHAYADADTARRQAEAASRAKDEFLAMLGHELRNPLAPIATALELMARRDAASHVEERRIIERQVRHLSRLIDDLLDVSRITQGKVELKREPVDLRVVVAHAIEQTQPIFKGRAAPAELRLPAGPVMVQGDAVRLTQVVCNLLVNAAKFTPAQGRIAVRVALAGGEAVVEVEDTGRGIGADLLPQVFELFVQGRQSIDRQSGGLGLGLAIVRMLVERHGGRVAASSDGEGRGSRFTVTLPAIEAGAATVANEPAAPANAPSGLRLMIVDDNADAAETLAELLRVVGCEVRCAGDGDSALRLLDEYRPQLALLDIGLPGYDGYELATRMRGDPRTSGMKLVALTGYGRDNDRQRALAARFDEHLVKPVEADRLFRTLSGLLGVPL</sequence>
<evidence type="ECO:0000256" key="7">
    <source>
        <dbReference type="PROSITE-ProRule" id="PRU00169"/>
    </source>
</evidence>
<evidence type="ECO:0000256" key="3">
    <source>
        <dbReference type="ARBA" id="ARBA00012438"/>
    </source>
</evidence>
<feature type="modified residue" description="4-aspartylphosphate" evidence="7">
    <location>
        <position position="663"/>
    </location>
</feature>
<dbReference type="Gene3D" id="3.30.450.40">
    <property type="match status" value="2"/>
</dbReference>
<evidence type="ECO:0000256" key="5">
    <source>
        <dbReference type="ARBA" id="ARBA00022679"/>
    </source>
</evidence>
<dbReference type="CDD" id="cd00075">
    <property type="entry name" value="HATPase"/>
    <property type="match status" value="1"/>
</dbReference>
<evidence type="ECO:0000313" key="10">
    <source>
        <dbReference type="EMBL" id="MBC5767189.1"/>
    </source>
</evidence>
<dbReference type="CDD" id="cd00082">
    <property type="entry name" value="HisKA"/>
    <property type="match status" value="1"/>
</dbReference>
<evidence type="ECO:0000256" key="1">
    <source>
        <dbReference type="ARBA" id="ARBA00000085"/>
    </source>
</evidence>
<feature type="domain" description="Histidine kinase" evidence="8">
    <location>
        <begin position="377"/>
        <end position="593"/>
    </location>
</feature>
<dbReference type="Gene3D" id="3.40.50.2300">
    <property type="match status" value="1"/>
</dbReference>
<dbReference type="InterPro" id="IPR004358">
    <property type="entry name" value="Sig_transdc_His_kin-like_C"/>
</dbReference>
<reference evidence="10" key="1">
    <citation type="submission" date="2020-08" db="EMBL/GenBank/DDBJ databases">
        <title>Ramlibacter sp. GTP1 16S ribosomal RNA gene genome sequencing and assembly.</title>
        <authorList>
            <person name="Kang M."/>
        </authorList>
    </citation>
    <scope>NUCLEOTIDE SEQUENCE</scope>
    <source>
        <strain evidence="10">GTP1</strain>
    </source>
</reference>
<dbReference type="SUPFAM" id="SSF47384">
    <property type="entry name" value="Homodimeric domain of signal transducing histidine kinase"/>
    <property type="match status" value="1"/>
</dbReference>
<dbReference type="GO" id="GO:0000155">
    <property type="term" value="F:phosphorelay sensor kinase activity"/>
    <property type="evidence" value="ECO:0007669"/>
    <property type="project" value="InterPro"/>
</dbReference>
<keyword evidence="4 7" id="KW-0597">Phosphoprotein</keyword>
<dbReference type="SUPFAM" id="SSF52172">
    <property type="entry name" value="CheY-like"/>
    <property type="match status" value="1"/>
</dbReference>
<dbReference type="PANTHER" id="PTHR43547">
    <property type="entry name" value="TWO-COMPONENT HISTIDINE KINASE"/>
    <property type="match status" value="1"/>
</dbReference>
<comment type="caution">
    <text evidence="10">The sequence shown here is derived from an EMBL/GenBank/DDBJ whole genome shotgun (WGS) entry which is preliminary data.</text>
</comment>
<keyword evidence="11" id="KW-1185">Reference proteome</keyword>
<dbReference type="PROSITE" id="PS50109">
    <property type="entry name" value="HIS_KIN"/>
    <property type="match status" value="1"/>
</dbReference>
<dbReference type="InterPro" id="IPR003661">
    <property type="entry name" value="HisK_dim/P_dom"/>
</dbReference>
<evidence type="ECO:0000256" key="2">
    <source>
        <dbReference type="ARBA" id="ARBA00004429"/>
    </source>
</evidence>
<evidence type="ECO:0000313" key="11">
    <source>
        <dbReference type="Proteomes" id="UP000596827"/>
    </source>
</evidence>
<dbReference type="SMART" id="SM00387">
    <property type="entry name" value="HATPase_c"/>
    <property type="match status" value="1"/>
</dbReference>
<dbReference type="SMART" id="SM00448">
    <property type="entry name" value="REC"/>
    <property type="match status" value="1"/>
</dbReference>
<dbReference type="InterPro" id="IPR011006">
    <property type="entry name" value="CheY-like_superfamily"/>
</dbReference>
<protein>
    <recommendedName>
        <fullName evidence="3">histidine kinase</fullName>
        <ecNumber evidence="3">2.7.13.3</ecNumber>
    </recommendedName>
</protein>
<dbReference type="EMBL" id="JACORU010000009">
    <property type="protein sequence ID" value="MBC5767189.1"/>
    <property type="molecule type" value="Genomic_DNA"/>
</dbReference>